<dbReference type="AlphaFoldDB" id="A0A2W0HAZ7"/>
<name>A0A2W0HAZ7_9BACI</name>
<dbReference type="RefSeq" id="WP_110519458.1">
    <property type="nucleotide sequence ID" value="NZ_PDOF01000001.1"/>
</dbReference>
<dbReference type="OrthoDB" id="2426241at2"/>
<dbReference type="PROSITE" id="PS51257">
    <property type="entry name" value="PROKAR_LIPOPROTEIN"/>
    <property type="match status" value="1"/>
</dbReference>
<comment type="caution">
    <text evidence="1">The sequence shown here is derived from an EMBL/GenBank/DDBJ whole genome shotgun (WGS) entry which is preliminary data.</text>
</comment>
<keyword evidence="2" id="KW-1185">Reference proteome</keyword>
<evidence type="ECO:0000313" key="2">
    <source>
        <dbReference type="Proteomes" id="UP000248066"/>
    </source>
</evidence>
<gene>
    <name evidence="1" type="ORF">CR205_10915</name>
</gene>
<dbReference type="Proteomes" id="UP000248066">
    <property type="component" value="Unassembled WGS sequence"/>
</dbReference>
<protein>
    <recommendedName>
        <fullName evidence="3">DUF5625 domain-containing protein</fullName>
    </recommendedName>
</protein>
<accession>A0A2W0HAZ7</accession>
<organism evidence="1 2">
    <name type="scientific">Alteribacter lacisalsi</name>
    <dbReference type="NCBI Taxonomy" id="2045244"/>
    <lineage>
        <taxon>Bacteria</taxon>
        <taxon>Bacillati</taxon>
        <taxon>Bacillota</taxon>
        <taxon>Bacilli</taxon>
        <taxon>Bacillales</taxon>
        <taxon>Bacillaceae</taxon>
        <taxon>Alteribacter</taxon>
    </lineage>
</organism>
<reference evidence="1 2" key="1">
    <citation type="submission" date="2017-10" db="EMBL/GenBank/DDBJ databases">
        <title>Bacillus sp. nov., a halophilic bacterium isolated from a Yangshapao Lake.</title>
        <authorList>
            <person name="Wang H."/>
        </authorList>
    </citation>
    <scope>NUCLEOTIDE SEQUENCE [LARGE SCALE GENOMIC DNA]</scope>
    <source>
        <strain evidence="1 2">YSP-3</strain>
    </source>
</reference>
<evidence type="ECO:0000313" key="1">
    <source>
        <dbReference type="EMBL" id="PYZ99043.1"/>
    </source>
</evidence>
<proteinExistence type="predicted"/>
<dbReference type="EMBL" id="PDOF01000001">
    <property type="protein sequence ID" value="PYZ99043.1"/>
    <property type="molecule type" value="Genomic_DNA"/>
</dbReference>
<evidence type="ECO:0008006" key="3">
    <source>
        <dbReference type="Google" id="ProtNLM"/>
    </source>
</evidence>
<sequence>MKGSIAATLSFIALYALIAGCSGQDYMNDIAEASPPVISETQSGDFIIRLLADQAEYKESDNVGLKAKLKYIGEEDEVTISHRTSPFWYRIQEVTRGIEIPYIQDSPGSVMTLERDVWYEENYVRKGTINSQASDRERDFIRSFAEGPHFPAGEYEIELNSDFFVEKDGERKKHIMSTGLIITVD</sequence>